<feature type="compositionally biased region" description="Low complexity" evidence="1">
    <location>
        <begin position="277"/>
        <end position="288"/>
    </location>
</feature>
<dbReference type="EMBL" id="JAUKUA010000005">
    <property type="protein sequence ID" value="KAK0711650.1"/>
    <property type="molecule type" value="Genomic_DNA"/>
</dbReference>
<keyword evidence="3" id="KW-1185">Reference proteome</keyword>
<feature type="compositionally biased region" description="Basic and acidic residues" evidence="1">
    <location>
        <begin position="1"/>
        <end position="14"/>
    </location>
</feature>
<protein>
    <submittedName>
        <fullName evidence="2">Uncharacterized protein</fullName>
    </submittedName>
</protein>
<feature type="compositionally biased region" description="Polar residues" evidence="1">
    <location>
        <begin position="95"/>
        <end position="107"/>
    </location>
</feature>
<dbReference type="Proteomes" id="UP001172102">
    <property type="component" value="Unassembled WGS sequence"/>
</dbReference>
<feature type="region of interest" description="Disordered" evidence="1">
    <location>
        <begin position="1"/>
        <end position="201"/>
    </location>
</feature>
<organism evidence="2 3">
    <name type="scientific">Lasiosphaeris hirsuta</name>
    <dbReference type="NCBI Taxonomy" id="260670"/>
    <lineage>
        <taxon>Eukaryota</taxon>
        <taxon>Fungi</taxon>
        <taxon>Dikarya</taxon>
        <taxon>Ascomycota</taxon>
        <taxon>Pezizomycotina</taxon>
        <taxon>Sordariomycetes</taxon>
        <taxon>Sordariomycetidae</taxon>
        <taxon>Sordariales</taxon>
        <taxon>Lasiosphaeriaceae</taxon>
        <taxon>Lasiosphaeris</taxon>
    </lineage>
</organism>
<feature type="compositionally biased region" description="Pro residues" evidence="1">
    <location>
        <begin position="153"/>
        <end position="167"/>
    </location>
</feature>
<gene>
    <name evidence="2" type="ORF">B0H67DRAFT_585925</name>
</gene>
<name>A0AA40DQC3_9PEZI</name>
<reference evidence="2" key="1">
    <citation type="submission" date="2023-06" db="EMBL/GenBank/DDBJ databases">
        <title>Genome-scale phylogeny and comparative genomics of the fungal order Sordariales.</title>
        <authorList>
            <consortium name="Lawrence Berkeley National Laboratory"/>
            <person name="Hensen N."/>
            <person name="Bonometti L."/>
            <person name="Westerberg I."/>
            <person name="Brannstrom I.O."/>
            <person name="Guillou S."/>
            <person name="Cros-Aarteil S."/>
            <person name="Calhoun S."/>
            <person name="Haridas S."/>
            <person name="Kuo A."/>
            <person name="Mondo S."/>
            <person name="Pangilinan J."/>
            <person name="Riley R."/>
            <person name="Labutti K."/>
            <person name="Andreopoulos B."/>
            <person name="Lipzen A."/>
            <person name="Chen C."/>
            <person name="Yanf M."/>
            <person name="Daum C."/>
            <person name="Ng V."/>
            <person name="Clum A."/>
            <person name="Steindorff A."/>
            <person name="Ohm R."/>
            <person name="Martin F."/>
            <person name="Silar P."/>
            <person name="Natvig D."/>
            <person name="Lalanne C."/>
            <person name="Gautier V."/>
            <person name="Ament-Velasquez S.L."/>
            <person name="Kruys A."/>
            <person name="Hutchinson M.I."/>
            <person name="Powell A.J."/>
            <person name="Barry K."/>
            <person name="Miller A.N."/>
            <person name="Grigoriev I.V."/>
            <person name="Debuchy R."/>
            <person name="Gladieux P."/>
            <person name="Thoren M.H."/>
            <person name="Johannesson H."/>
        </authorList>
    </citation>
    <scope>NUCLEOTIDE SEQUENCE</scope>
    <source>
        <strain evidence="2">SMH4607-1</strain>
    </source>
</reference>
<proteinExistence type="predicted"/>
<evidence type="ECO:0000313" key="3">
    <source>
        <dbReference type="Proteomes" id="UP001172102"/>
    </source>
</evidence>
<feature type="compositionally biased region" description="Polar residues" evidence="1">
    <location>
        <begin position="171"/>
        <end position="195"/>
    </location>
</feature>
<feature type="region of interest" description="Disordered" evidence="1">
    <location>
        <begin position="252"/>
        <end position="326"/>
    </location>
</feature>
<sequence>MDGYKDKLKSKWSERPAVAMPSSITPFGVRDKAKSLIGRGGDNNAARVDHVSQPLSSLRDPSSFGPPPRRFGTGSSGRIDSPPPPPSRASSNTPYSSQRDPSHSGQPPQYEEEAPPSRPYRADTTGLTTSNLPPPPPGISVPAFGIGSRQPASTPPPPPPARSPAPANPSQLNELQSRFSRLSSSGAPPDQGTTMDQKRAALQTVTALRQNPSSVSASDAMAAGSTFNNFRQRHSEQVAAGVRSANNLREKYGGQITMHDNDNTSRSGGSGQGQGQGQQAVAAAAGFMGKKKPPPPPPKKFLTNPSPRGGDDPPPPPVPLATRPQF</sequence>
<accession>A0AA40DQC3</accession>
<comment type="caution">
    <text evidence="2">The sequence shown here is derived from an EMBL/GenBank/DDBJ whole genome shotgun (WGS) entry which is preliminary data.</text>
</comment>
<evidence type="ECO:0000256" key="1">
    <source>
        <dbReference type="SAM" id="MobiDB-lite"/>
    </source>
</evidence>
<dbReference type="AlphaFoldDB" id="A0AA40DQC3"/>
<evidence type="ECO:0000313" key="2">
    <source>
        <dbReference type="EMBL" id="KAK0711650.1"/>
    </source>
</evidence>